<feature type="region of interest" description="Disordered" evidence="1">
    <location>
        <begin position="500"/>
        <end position="522"/>
    </location>
</feature>
<proteinExistence type="predicted"/>
<dbReference type="OrthoDB" id="5093543at2759"/>
<keyword evidence="3" id="KW-1185">Reference proteome</keyword>
<dbReference type="AlphaFoldDB" id="A0A8H4XBS9"/>
<evidence type="ECO:0008006" key="4">
    <source>
        <dbReference type="Google" id="ProtNLM"/>
    </source>
</evidence>
<reference evidence="2" key="2">
    <citation type="submission" date="2020-05" db="EMBL/GenBank/DDBJ databases">
        <authorList>
            <person name="Kim H.-S."/>
            <person name="Proctor R.H."/>
            <person name="Brown D.W."/>
        </authorList>
    </citation>
    <scope>NUCLEOTIDE SEQUENCE</scope>
    <source>
        <strain evidence="2">NRRL 20472</strain>
    </source>
</reference>
<evidence type="ECO:0000313" key="3">
    <source>
        <dbReference type="Proteomes" id="UP000622797"/>
    </source>
</evidence>
<feature type="compositionally biased region" description="Acidic residues" evidence="1">
    <location>
        <begin position="24"/>
        <end position="45"/>
    </location>
</feature>
<dbReference type="EMBL" id="JABEXW010000199">
    <property type="protein sequence ID" value="KAF4968446.1"/>
    <property type="molecule type" value="Genomic_DNA"/>
</dbReference>
<dbReference type="InterPro" id="IPR002110">
    <property type="entry name" value="Ankyrin_rpt"/>
</dbReference>
<comment type="caution">
    <text evidence="2">The sequence shown here is derived from an EMBL/GenBank/DDBJ whole genome shotgun (WGS) entry which is preliminary data.</text>
</comment>
<protein>
    <recommendedName>
        <fullName evidence="4">Ankyrin</fullName>
    </recommendedName>
</protein>
<reference evidence="2" key="1">
    <citation type="journal article" date="2020" name="BMC Genomics">
        <title>Correction to: Identification and distribution of gene clusters required for synthesis of sphingolipid metabolism inhibitors in diverse species of the filamentous fungus Fusarium.</title>
        <authorList>
            <person name="Kim H.S."/>
            <person name="Lohmar J.M."/>
            <person name="Busman M."/>
            <person name="Brown D.W."/>
            <person name="Naumann T.A."/>
            <person name="Divon H.H."/>
            <person name="Lysoe E."/>
            <person name="Uhlig S."/>
            <person name="Proctor R.H."/>
        </authorList>
    </citation>
    <scope>NUCLEOTIDE SEQUENCE</scope>
    <source>
        <strain evidence="2">NRRL 20472</strain>
    </source>
</reference>
<organism evidence="2 3">
    <name type="scientific">Fusarium sarcochroum</name>
    <dbReference type="NCBI Taxonomy" id="1208366"/>
    <lineage>
        <taxon>Eukaryota</taxon>
        <taxon>Fungi</taxon>
        <taxon>Dikarya</taxon>
        <taxon>Ascomycota</taxon>
        <taxon>Pezizomycotina</taxon>
        <taxon>Sordariomycetes</taxon>
        <taxon>Hypocreomycetidae</taxon>
        <taxon>Hypocreales</taxon>
        <taxon>Nectriaceae</taxon>
        <taxon>Fusarium</taxon>
        <taxon>Fusarium lateritium species complex</taxon>
    </lineage>
</organism>
<sequence length="522" mass="59939">MDSDRPTLTETARASTVDGHESSDDQDEDEDFQSDSEASDPDGDDDHVKARFDQITDAARSFTITLRDSTKNRGERSKMHMNFVDNHREAMTGKTREGQNFLHHLAYYNYRQDGAGEPRSSLQWLMARAVLRLSPELMGDMDNMERTPLTAALMCGNGMFAYAVCRNLTLTTRQRFKVPLLSECEYAGNNQRITCLHAVFTCPFDHEDLRPSIVKDLCSFVPKQMFSTTVHRGRTPLHLAVEFERCCTRQVSVVEELLRWGPAALEILIPLEIYSNRSVSVYQYHQHTREMGEQRIRAQARTGEENPEDADNSLRLQEETDKELWYDFGAPKKTSRAAFLKHFDYLQFERILKHAAFPQIELENNRETSNAKAQSKEDITFFFEWLGGKGVARIINVVVDDLKTPSHSDQAIEKALLPFDVEILDWRRLDLDPVSLCRIGNQLREIYLYWGGRNAVLRAWSEKEGLARIPTLEVIHLCQQEAFESSERTEQNLDAFESRLQDSWPSDVSSPKVIRSRSNSGK</sequence>
<accession>A0A8H4XBS9</accession>
<name>A0A8H4XBS9_9HYPO</name>
<dbReference type="Gene3D" id="1.25.40.20">
    <property type="entry name" value="Ankyrin repeat-containing domain"/>
    <property type="match status" value="1"/>
</dbReference>
<evidence type="ECO:0000313" key="2">
    <source>
        <dbReference type="EMBL" id="KAF4968446.1"/>
    </source>
</evidence>
<dbReference type="InterPro" id="IPR036770">
    <property type="entry name" value="Ankyrin_rpt-contain_sf"/>
</dbReference>
<evidence type="ECO:0000256" key="1">
    <source>
        <dbReference type="SAM" id="MobiDB-lite"/>
    </source>
</evidence>
<dbReference type="Proteomes" id="UP000622797">
    <property type="component" value="Unassembled WGS sequence"/>
</dbReference>
<gene>
    <name evidence="2" type="ORF">FSARC_4140</name>
</gene>
<dbReference type="Pfam" id="PF00023">
    <property type="entry name" value="Ank"/>
    <property type="match status" value="1"/>
</dbReference>
<feature type="region of interest" description="Disordered" evidence="1">
    <location>
        <begin position="1"/>
        <end position="48"/>
    </location>
</feature>